<organism evidence="2 3">
    <name type="scientific">Mycobacterium kansasii</name>
    <dbReference type="NCBI Taxonomy" id="1768"/>
    <lineage>
        <taxon>Bacteria</taxon>
        <taxon>Bacillati</taxon>
        <taxon>Actinomycetota</taxon>
        <taxon>Actinomycetes</taxon>
        <taxon>Mycobacteriales</taxon>
        <taxon>Mycobacteriaceae</taxon>
        <taxon>Mycobacterium</taxon>
    </lineage>
</organism>
<dbReference type="Proteomes" id="UP000189229">
    <property type="component" value="Unassembled WGS sequence"/>
</dbReference>
<gene>
    <name evidence="2" type="ORF">BZL30_1334</name>
</gene>
<dbReference type="AlphaFoldDB" id="A0A1V3XQR5"/>
<protein>
    <submittedName>
        <fullName evidence="2">Uncharacterized protein</fullName>
    </submittedName>
</protein>
<evidence type="ECO:0000313" key="3">
    <source>
        <dbReference type="Proteomes" id="UP000189229"/>
    </source>
</evidence>
<evidence type="ECO:0000256" key="1">
    <source>
        <dbReference type="SAM" id="MobiDB-lite"/>
    </source>
</evidence>
<name>A0A1V3XQR5_MYCKA</name>
<feature type="region of interest" description="Disordered" evidence="1">
    <location>
        <begin position="119"/>
        <end position="138"/>
    </location>
</feature>
<proteinExistence type="predicted"/>
<accession>A0A1V3XQR5</accession>
<sequence>MRSALLIVVPPRQAISVCQYFRCSISVDEELLHYHGGCGLRPGRDRHPQASGVPHLVAPGGRGGFRPVVGDDVAADACHEAACIGVPAAVREQRWPRPGGRHGCRRLGSSAVRTRLARYRRRARRQRPTTGLPDNETPVHHRVTHFRRWHG</sequence>
<dbReference type="EMBL" id="MVBM01000001">
    <property type="protein sequence ID" value="OOK81594.1"/>
    <property type="molecule type" value="Genomic_DNA"/>
</dbReference>
<reference evidence="2 3" key="1">
    <citation type="submission" date="2017-02" db="EMBL/GenBank/DDBJ databases">
        <title>Complete genome sequences of Mycobacterium kansasii strains isolated from rhesus macaques.</title>
        <authorList>
            <person name="Panda A."/>
            <person name="Nagaraj S."/>
            <person name="Zhao X."/>
            <person name="Tettelin H."/>
            <person name="Detolla L.J."/>
        </authorList>
    </citation>
    <scope>NUCLEOTIDE SEQUENCE [LARGE SCALE GENOMIC DNA]</scope>
    <source>
        <strain evidence="2 3">11-3813</strain>
    </source>
</reference>
<evidence type="ECO:0000313" key="2">
    <source>
        <dbReference type="EMBL" id="OOK81594.1"/>
    </source>
</evidence>
<comment type="caution">
    <text evidence="2">The sequence shown here is derived from an EMBL/GenBank/DDBJ whole genome shotgun (WGS) entry which is preliminary data.</text>
</comment>